<evidence type="ECO:0008006" key="4">
    <source>
        <dbReference type="Google" id="ProtNLM"/>
    </source>
</evidence>
<dbReference type="PANTHER" id="PTHR33361:SF16">
    <property type="entry name" value="DUF885 DOMAIN-CONTAINING PROTEIN"/>
    <property type="match status" value="1"/>
</dbReference>
<dbReference type="RefSeq" id="WP_013579053.1">
    <property type="nucleotide sequence ID" value="NC_015064.1"/>
</dbReference>
<keyword evidence="3" id="KW-1185">Reference proteome</keyword>
<dbReference type="KEGG" id="acm:AciX9_0654"/>
<evidence type="ECO:0000313" key="2">
    <source>
        <dbReference type="EMBL" id="ADW67725.1"/>
    </source>
</evidence>
<reference evidence="3" key="1">
    <citation type="submission" date="2011-01" db="EMBL/GenBank/DDBJ databases">
        <title>Complete sequence of chromosome of Acidobacterium sp. MP5ACTX9.</title>
        <authorList>
            <consortium name="US DOE Joint Genome Institute"/>
            <person name="Lucas S."/>
            <person name="Copeland A."/>
            <person name="Lapidus A."/>
            <person name="Cheng J.-F."/>
            <person name="Goodwin L."/>
            <person name="Pitluck S."/>
            <person name="Teshima H."/>
            <person name="Detter J.C."/>
            <person name="Han C."/>
            <person name="Tapia R."/>
            <person name="Land M."/>
            <person name="Hauser L."/>
            <person name="Kyrpides N."/>
            <person name="Ivanova N."/>
            <person name="Ovchinnikova G."/>
            <person name="Pagani I."/>
            <person name="Rawat S.R."/>
            <person name="Mannisto M."/>
            <person name="Haggblom M.M."/>
            <person name="Woyke T."/>
        </authorList>
    </citation>
    <scope>NUCLEOTIDE SEQUENCE [LARGE SCALE GENOMIC DNA]</scope>
    <source>
        <strain evidence="3">MP5ACTX9</strain>
    </source>
</reference>
<dbReference type="HOGENOM" id="CLU_018914_1_0_0"/>
<dbReference type="STRING" id="1198114.AciX9_0654"/>
<dbReference type="PANTHER" id="PTHR33361">
    <property type="entry name" value="GLR0591 PROTEIN"/>
    <property type="match status" value="1"/>
</dbReference>
<gene>
    <name evidence="2" type="ordered locus">AciX9_0654</name>
</gene>
<dbReference type="OrthoDB" id="9760040at2"/>
<dbReference type="AlphaFoldDB" id="E8WZR4"/>
<feature type="signal peptide" evidence="1">
    <location>
        <begin position="1"/>
        <end position="19"/>
    </location>
</feature>
<proteinExistence type="predicted"/>
<sequence>MRFYTLAASTLLFTTLSLAAQTTSVADRLAAQNKLFEESWQTNLKLSPTLATSVGDYRYNDQLGEYTLASVAKRHDINVAYLARIKAISPAGFSDQDLLSHDLFLRNLKENLDDYDLKDYEMPLSSSGGGGGIHTGVADLPLSMPFDTVKHYEDYIARLHQIPRAFLQTEEVLKIGVKDHLVPVRFIAEKVPSQCAGVVAANPFFIPIKKFPASFSEADKKRLTEEITNTVNNEIFPAYKQFSAFVTNDYIPYTRTALSVESLPGGKRRYQAALHRFTTTDLTAPQIHEIGLKEVDRIEAEMAVLAKANGYKDLATFRDHVESDPKYVPSSEQSIVDDFARYIARMQPKLIELFTVIPKAPVTVEAIPDFQKAAATHYQTGTPDGKRPGRVSVAVSDYGKRSFINDEAVAYHEGVPGHHMQLSIQQTLTGLPEFRKHGGNSAYTEGWGLYAEQLGKEIGFYEDPGSDYGRLRSELFRAVRLVVDTGIHDMGWSREQVVDYMRKSHAIDEPTIQAETDRYISGPGQACSYKLGQLKIRELRERAQQQLGPAFNIRTFHDEILSGGSLPLNLLDARVDRWIKSQLPANAAVPVGVSTLANRVTH</sequence>
<dbReference type="eggNOG" id="COG4805">
    <property type="taxonomic scope" value="Bacteria"/>
</dbReference>
<name>E8WZR4_GRATM</name>
<dbReference type="PaxDb" id="1198114-AciX9_0654"/>
<feature type="chain" id="PRO_5003234205" description="Lipoprotein" evidence="1">
    <location>
        <begin position="20"/>
        <end position="602"/>
    </location>
</feature>
<dbReference type="Pfam" id="PF05960">
    <property type="entry name" value="DUF885"/>
    <property type="match status" value="1"/>
</dbReference>
<dbReference type="EMBL" id="CP002480">
    <property type="protein sequence ID" value="ADW67725.1"/>
    <property type="molecule type" value="Genomic_DNA"/>
</dbReference>
<dbReference type="Proteomes" id="UP000000343">
    <property type="component" value="Chromosome"/>
</dbReference>
<evidence type="ECO:0000256" key="1">
    <source>
        <dbReference type="SAM" id="SignalP"/>
    </source>
</evidence>
<evidence type="ECO:0000313" key="3">
    <source>
        <dbReference type="Proteomes" id="UP000000343"/>
    </source>
</evidence>
<dbReference type="InterPro" id="IPR010281">
    <property type="entry name" value="DUF885"/>
</dbReference>
<organism evidence="3">
    <name type="scientific">Granulicella tundricola (strain ATCC BAA-1859 / DSM 23138 / MP5ACTX9)</name>
    <dbReference type="NCBI Taxonomy" id="1198114"/>
    <lineage>
        <taxon>Bacteria</taxon>
        <taxon>Pseudomonadati</taxon>
        <taxon>Acidobacteriota</taxon>
        <taxon>Terriglobia</taxon>
        <taxon>Terriglobales</taxon>
        <taxon>Acidobacteriaceae</taxon>
        <taxon>Granulicella</taxon>
    </lineage>
</organism>
<accession>E8WZR4</accession>
<keyword evidence="1" id="KW-0732">Signal</keyword>
<protein>
    <recommendedName>
        <fullName evidence="4">Lipoprotein</fullName>
    </recommendedName>
</protein>